<feature type="compositionally biased region" description="Basic and acidic residues" evidence="1">
    <location>
        <begin position="519"/>
        <end position="529"/>
    </location>
</feature>
<dbReference type="InterPro" id="IPR053043">
    <property type="entry name" value="Ras-cAMP_regulatory"/>
</dbReference>
<feature type="compositionally biased region" description="Low complexity" evidence="1">
    <location>
        <begin position="669"/>
        <end position="680"/>
    </location>
</feature>
<dbReference type="PANTHER" id="PTHR28014:SF1">
    <property type="entry name" value="NEGATIVE REGULATOR OF RAS-CAMP PATHWAY"/>
    <property type="match status" value="1"/>
</dbReference>
<feature type="compositionally biased region" description="Low complexity" evidence="1">
    <location>
        <begin position="86"/>
        <end position="100"/>
    </location>
</feature>
<feature type="compositionally biased region" description="Polar residues" evidence="1">
    <location>
        <begin position="655"/>
        <end position="668"/>
    </location>
</feature>
<gene>
    <name evidence="3" type="ORF">BCR39DRAFT_238711</name>
</gene>
<dbReference type="GO" id="GO:0031930">
    <property type="term" value="P:mitochondria-nucleus signaling pathway"/>
    <property type="evidence" value="ECO:0007669"/>
    <property type="project" value="TreeGrafter"/>
</dbReference>
<feature type="region of interest" description="Disordered" evidence="1">
    <location>
        <begin position="201"/>
        <end position="417"/>
    </location>
</feature>
<feature type="region of interest" description="Disordered" evidence="1">
    <location>
        <begin position="1"/>
        <end position="24"/>
    </location>
</feature>
<dbReference type="PANTHER" id="PTHR28014">
    <property type="entry name" value="NEGATIVE REGULATOR OF RAS-CAMP PATHWAY"/>
    <property type="match status" value="1"/>
</dbReference>
<feature type="region of interest" description="Disordered" evidence="1">
    <location>
        <begin position="507"/>
        <end position="786"/>
    </location>
</feature>
<feature type="region of interest" description="Disordered" evidence="1">
    <location>
        <begin position="85"/>
        <end position="118"/>
    </location>
</feature>
<feature type="compositionally biased region" description="Polar residues" evidence="1">
    <location>
        <begin position="737"/>
        <end position="746"/>
    </location>
</feature>
<organism evidence="3 4">
    <name type="scientific">Naematelia encephala</name>
    <dbReference type="NCBI Taxonomy" id="71784"/>
    <lineage>
        <taxon>Eukaryota</taxon>
        <taxon>Fungi</taxon>
        <taxon>Dikarya</taxon>
        <taxon>Basidiomycota</taxon>
        <taxon>Agaricomycotina</taxon>
        <taxon>Tremellomycetes</taxon>
        <taxon>Tremellales</taxon>
        <taxon>Naemateliaceae</taxon>
        <taxon>Naematelia</taxon>
    </lineage>
</organism>
<protein>
    <recommendedName>
        <fullName evidence="2">Nitrogen regulatory protein areA GATA-like domain-containing protein</fullName>
    </recommendedName>
</protein>
<reference evidence="3 4" key="1">
    <citation type="submission" date="2016-07" db="EMBL/GenBank/DDBJ databases">
        <title>Pervasive Adenine N6-methylation of Active Genes in Fungi.</title>
        <authorList>
            <consortium name="DOE Joint Genome Institute"/>
            <person name="Mondo S.J."/>
            <person name="Dannebaum R.O."/>
            <person name="Kuo R.C."/>
            <person name="Labutti K."/>
            <person name="Haridas S."/>
            <person name="Kuo A."/>
            <person name="Salamov A."/>
            <person name="Ahrendt S.R."/>
            <person name="Lipzen A."/>
            <person name="Sullivan W."/>
            <person name="Andreopoulos W.B."/>
            <person name="Clum A."/>
            <person name="Lindquist E."/>
            <person name="Daum C."/>
            <person name="Ramamoorthy G.K."/>
            <person name="Gryganskyi A."/>
            <person name="Culley D."/>
            <person name="Magnuson J.K."/>
            <person name="James T.Y."/>
            <person name="O'Malley M.A."/>
            <person name="Stajich J.E."/>
            <person name="Spatafora J.W."/>
            <person name="Visel A."/>
            <person name="Grigoriev I.V."/>
        </authorList>
    </citation>
    <scope>NUCLEOTIDE SEQUENCE [LARGE SCALE GENOMIC DNA]</scope>
    <source>
        <strain evidence="3 4">68-887.2</strain>
    </source>
</reference>
<evidence type="ECO:0000313" key="3">
    <source>
        <dbReference type="EMBL" id="ORY27178.1"/>
    </source>
</evidence>
<feature type="compositionally biased region" description="Polar residues" evidence="1">
    <location>
        <begin position="239"/>
        <end position="253"/>
    </location>
</feature>
<name>A0A1Y2AX76_9TREE</name>
<feature type="compositionally biased region" description="Acidic residues" evidence="1">
    <location>
        <begin position="329"/>
        <end position="354"/>
    </location>
</feature>
<evidence type="ECO:0000259" key="2">
    <source>
        <dbReference type="Pfam" id="PF08550"/>
    </source>
</evidence>
<feature type="domain" description="Nitrogen regulatory protein areA GATA-like" evidence="2">
    <location>
        <begin position="54"/>
        <end position="80"/>
    </location>
</feature>
<dbReference type="InterPro" id="IPR013860">
    <property type="entry name" value="AreA_GATA"/>
</dbReference>
<accession>A0A1Y2AX76</accession>
<evidence type="ECO:0000256" key="1">
    <source>
        <dbReference type="SAM" id="MobiDB-lite"/>
    </source>
</evidence>
<dbReference type="InParanoid" id="A0A1Y2AX76"/>
<feature type="compositionally biased region" description="Low complexity" evidence="1">
    <location>
        <begin position="1"/>
        <end position="14"/>
    </location>
</feature>
<dbReference type="GO" id="GO:0005737">
    <property type="term" value="C:cytoplasm"/>
    <property type="evidence" value="ECO:0007669"/>
    <property type="project" value="TreeGrafter"/>
</dbReference>
<comment type="caution">
    <text evidence="3">The sequence shown here is derived from an EMBL/GenBank/DDBJ whole genome shotgun (WGS) entry which is preliminary data.</text>
</comment>
<dbReference type="AlphaFoldDB" id="A0A1Y2AX76"/>
<feature type="compositionally biased region" description="Basic and acidic residues" evidence="1">
    <location>
        <begin position="319"/>
        <end position="328"/>
    </location>
</feature>
<evidence type="ECO:0000313" key="4">
    <source>
        <dbReference type="Proteomes" id="UP000193986"/>
    </source>
</evidence>
<keyword evidence="4" id="KW-1185">Reference proteome</keyword>
<feature type="compositionally biased region" description="Low complexity" evidence="1">
    <location>
        <begin position="747"/>
        <end position="757"/>
    </location>
</feature>
<dbReference type="GO" id="GO:0006808">
    <property type="term" value="P:regulation of nitrogen utilization"/>
    <property type="evidence" value="ECO:0007669"/>
    <property type="project" value="TreeGrafter"/>
</dbReference>
<feature type="compositionally biased region" description="Basic residues" evidence="1">
    <location>
        <begin position="226"/>
        <end position="236"/>
    </location>
</feature>
<dbReference type="Proteomes" id="UP000193986">
    <property type="component" value="Unassembled WGS sequence"/>
</dbReference>
<feature type="region of interest" description="Disordered" evidence="1">
    <location>
        <begin position="462"/>
        <end position="489"/>
    </location>
</feature>
<feature type="compositionally biased region" description="Polar residues" evidence="1">
    <location>
        <begin position="579"/>
        <end position="588"/>
    </location>
</feature>
<dbReference type="EMBL" id="MCFC01000040">
    <property type="protein sequence ID" value="ORY27178.1"/>
    <property type="molecule type" value="Genomic_DNA"/>
</dbReference>
<dbReference type="GO" id="GO:0000122">
    <property type="term" value="P:negative regulation of transcription by RNA polymerase II"/>
    <property type="evidence" value="ECO:0007669"/>
    <property type="project" value="TreeGrafter"/>
</dbReference>
<feature type="compositionally biased region" description="Acidic residues" evidence="1">
    <location>
        <begin position="201"/>
        <end position="210"/>
    </location>
</feature>
<proteinExistence type="predicted"/>
<feature type="compositionally biased region" description="Low complexity" evidence="1">
    <location>
        <begin position="274"/>
        <end position="283"/>
    </location>
</feature>
<feature type="compositionally biased region" description="Basic and acidic residues" evidence="1">
    <location>
        <begin position="772"/>
        <end position="786"/>
    </location>
</feature>
<dbReference type="OrthoDB" id="515401at2759"/>
<sequence>MLNSSPTLPSTTSPAGRYPQPQSVPLFSLAPPALALGDALALGEPGQETNMGELWNVVTRASDLVKDGTRLENLAWRHWASRPRTRSMSTSTLRTESTTSLHTPTQENPPSPEINYNRSFERRTFGGSLKLLMDRDNFKDWVSDAKKNLPPILSVPDTPVPDVEFRLVEPTPVPSRVGSLGGSMGAGGLLGAATVPPLLTEEEEEEELDEAELKVPNLTRIDTSKSRSRSPKRKGKFFVQSSPTKSGSESSHPSPVVAVQKQDNPVIPPPQRRSSGSSSGGIVVKKKNKDDVKKRHVSLSTMRGKYGEEKRKAAAAIEAQKEIQKDEEGSGYEDEVETAEPGKDDEEGWSDEPESPEKPKRRSSSHSRSGIDLTQLVMRKSSRRNGGTRNEPPAPNTTPLEKMTKKQRAAAEAERDQIEIELDARTKREMFAKKQIFGSRNNEEGLLSGMFKRGASMVDLTAPANSRPLRPSPTHVHLPSMSHSPLAGPSLLRSKSAVAMPIQTGVSVTVSPHGVMGRSSDHSSYDKKTSSQGSARKKRAPSGVVLETSDEESAAEDNYLATSSTQRKLQELVAKKQKTQPVPQQSNGPGAEMDDPDLDESGVVKPISPKTRRRQIIVREMSESLRTNVVLERQKSSANVQRQGSFAHARPPPSMHTSHLPTRGSAVNLSQLPSLGPPLSRASSQPAISHPEHNLGTSSPSPHGPPALEPLRRRTQPNVLGGGFLRPLTRVGDTAGLNRTQSSANLSSPGSSDGPSPARSDIVYEAPAMVRRSTDGDPRESSYEARRKALAVRSEGMDTSYRTHGW</sequence>
<dbReference type="Pfam" id="PF08550">
    <property type="entry name" value="GATA_AreA"/>
    <property type="match status" value="1"/>
</dbReference>